<keyword evidence="1" id="KW-0732">Signal</keyword>
<feature type="chain" id="PRO_5004835682" description="Apple domain-containing protein" evidence="1">
    <location>
        <begin position="19"/>
        <end position="321"/>
    </location>
</feature>
<evidence type="ECO:0000256" key="1">
    <source>
        <dbReference type="SAM" id="SignalP"/>
    </source>
</evidence>
<evidence type="ECO:0000313" key="3">
    <source>
        <dbReference type="Proteomes" id="UP000030651"/>
    </source>
</evidence>
<dbReference type="OrthoDB" id="10363055at2759"/>
<name>W3XCS4_PESFW</name>
<dbReference type="EMBL" id="KI912111">
    <property type="protein sequence ID" value="ETS82981.1"/>
    <property type="molecule type" value="Genomic_DNA"/>
</dbReference>
<dbReference type="GeneID" id="19269870"/>
<organism evidence="2 3">
    <name type="scientific">Pestalotiopsis fici (strain W106-1 / CGMCC3.15140)</name>
    <dbReference type="NCBI Taxonomy" id="1229662"/>
    <lineage>
        <taxon>Eukaryota</taxon>
        <taxon>Fungi</taxon>
        <taxon>Dikarya</taxon>
        <taxon>Ascomycota</taxon>
        <taxon>Pezizomycotina</taxon>
        <taxon>Sordariomycetes</taxon>
        <taxon>Xylariomycetidae</taxon>
        <taxon>Amphisphaeriales</taxon>
        <taxon>Sporocadaceae</taxon>
        <taxon>Pestalotiopsis</taxon>
    </lineage>
</organism>
<keyword evidence="3" id="KW-1185">Reference proteome</keyword>
<gene>
    <name evidence="2" type="ORF">PFICI_04857</name>
</gene>
<sequence length="321" mass="34726">MSSIIMMLSSTLVTTGLSAYTTTSSTCFILQGTYTNGTSLGFLAVEDYQFGVWASFVGESSRGTKLGIDGITGNLINYDGESVQQGFTASTYWDGINNVAGSIVFDMLYFDNPQSLLDPESNEHIAAVCEVDSNNILACAHRWSPDYQIFSYCPQNDIGLVIGDGSDPRFDCEPIVLRANAAQGCVLPTSTPVSSPTPTRTLTTLPTGTVSPSSQPLCMGGKTQCADGFLVRCDKNVYNDSTKWTLAGGVLDEPIGDLPVTSSLECHQACVNRATCAAWKYFEHSFDWLYCWHTNETIAGNVHFHVSDFASYRFGVRGACT</sequence>
<reference evidence="3" key="1">
    <citation type="journal article" date="2015" name="BMC Genomics">
        <title>Genomic and transcriptomic analysis of the endophytic fungus Pestalotiopsis fici reveals its lifestyle and high potential for synthesis of natural products.</title>
        <authorList>
            <person name="Wang X."/>
            <person name="Zhang X."/>
            <person name="Liu L."/>
            <person name="Xiang M."/>
            <person name="Wang W."/>
            <person name="Sun X."/>
            <person name="Che Y."/>
            <person name="Guo L."/>
            <person name="Liu G."/>
            <person name="Guo L."/>
            <person name="Wang C."/>
            <person name="Yin W.B."/>
            <person name="Stadler M."/>
            <person name="Zhang X."/>
            <person name="Liu X."/>
        </authorList>
    </citation>
    <scope>NUCLEOTIDE SEQUENCE [LARGE SCALE GENOMIC DNA]</scope>
    <source>
        <strain evidence="3">W106-1 / CGMCC3.15140</strain>
    </source>
</reference>
<feature type="signal peptide" evidence="1">
    <location>
        <begin position="1"/>
        <end position="18"/>
    </location>
</feature>
<proteinExistence type="predicted"/>
<evidence type="ECO:0000313" key="2">
    <source>
        <dbReference type="EMBL" id="ETS82981.1"/>
    </source>
</evidence>
<dbReference type="RefSeq" id="XP_007831629.1">
    <property type="nucleotide sequence ID" value="XM_007833438.1"/>
</dbReference>
<evidence type="ECO:0008006" key="4">
    <source>
        <dbReference type="Google" id="ProtNLM"/>
    </source>
</evidence>
<dbReference type="HOGENOM" id="CLU_866290_0_0_1"/>
<protein>
    <recommendedName>
        <fullName evidence="4">Apple domain-containing protein</fullName>
    </recommendedName>
</protein>
<dbReference type="AlphaFoldDB" id="W3XCS4"/>
<dbReference type="KEGG" id="pfy:PFICI_04857"/>
<accession>W3XCS4</accession>
<dbReference type="InParanoid" id="W3XCS4"/>
<dbReference type="Proteomes" id="UP000030651">
    <property type="component" value="Unassembled WGS sequence"/>
</dbReference>